<feature type="region of interest" description="Disordered" evidence="8">
    <location>
        <begin position="170"/>
        <end position="251"/>
    </location>
</feature>
<comment type="subcellular location">
    <subcellularLocation>
        <location evidence="1">Nucleus</location>
    </subcellularLocation>
</comment>
<evidence type="ECO:0000256" key="8">
    <source>
        <dbReference type="SAM" id="MobiDB-lite"/>
    </source>
</evidence>
<dbReference type="InterPro" id="IPR009072">
    <property type="entry name" value="Histone-fold"/>
</dbReference>
<dbReference type="PANTHER" id="PTHR12264:SF21">
    <property type="entry name" value="TRANSCRIPTION INITIATION FACTOR TFIID SUBUNIT 12"/>
    <property type="match status" value="1"/>
</dbReference>
<dbReference type="Pfam" id="PF03847">
    <property type="entry name" value="TFIID_20kDa"/>
    <property type="match status" value="1"/>
</dbReference>
<dbReference type="InterPro" id="IPR037794">
    <property type="entry name" value="TAF12"/>
</dbReference>
<dbReference type="FunFam" id="1.10.20.10:FF:000011">
    <property type="entry name" value="Transcription initiation factor TFIID subunit 12"/>
    <property type="match status" value="1"/>
</dbReference>
<dbReference type="CDD" id="cd07981">
    <property type="entry name" value="HFD_TAF12"/>
    <property type="match status" value="1"/>
</dbReference>
<feature type="compositionally biased region" description="Low complexity" evidence="8">
    <location>
        <begin position="117"/>
        <end position="133"/>
    </location>
</feature>
<evidence type="ECO:0000256" key="7">
    <source>
        <dbReference type="ARBA" id="ARBA00093657"/>
    </source>
</evidence>
<dbReference type="Proteomes" id="UP000310189">
    <property type="component" value="Unassembled WGS sequence"/>
</dbReference>
<dbReference type="GO" id="GO:0000124">
    <property type="term" value="C:SAGA complex"/>
    <property type="evidence" value="ECO:0007669"/>
    <property type="project" value="InterPro"/>
</dbReference>
<dbReference type="GO" id="GO:0051123">
    <property type="term" value="P:RNA polymerase II preinitiation complex assembly"/>
    <property type="evidence" value="ECO:0007669"/>
    <property type="project" value="TreeGrafter"/>
</dbReference>
<dbReference type="GO" id="GO:0017025">
    <property type="term" value="F:TBP-class protein binding"/>
    <property type="evidence" value="ECO:0007669"/>
    <property type="project" value="TreeGrafter"/>
</dbReference>
<feature type="region of interest" description="Disordered" evidence="8">
    <location>
        <begin position="427"/>
        <end position="455"/>
    </location>
</feature>
<keyword evidence="5" id="KW-0539">Nucleus</keyword>
<keyword evidence="11" id="KW-1185">Reference proteome</keyword>
<keyword evidence="3" id="KW-0805">Transcription regulation</keyword>
<dbReference type="AlphaFoldDB" id="A0A4V4LS79"/>
<evidence type="ECO:0000313" key="10">
    <source>
        <dbReference type="EMBL" id="TIA85433.1"/>
    </source>
</evidence>
<feature type="region of interest" description="Disordered" evidence="8">
    <location>
        <begin position="271"/>
        <end position="322"/>
    </location>
</feature>
<feature type="domain" description="Transcription initiation factor TFIID subunit 12" evidence="9">
    <location>
        <begin position="351"/>
        <end position="418"/>
    </location>
</feature>
<dbReference type="OrthoDB" id="2193432at2759"/>
<evidence type="ECO:0000256" key="6">
    <source>
        <dbReference type="ARBA" id="ARBA00075089"/>
    </source>
</evidence>
<dbReference type="PANTHER" id="PTHR12264">
    <property type="entry name" value="TRANSCRIPTION INITIATION FACTOR TFIID SUBUNIT 12"/>
    <property type="match status" value="1"/>
</dbReference>
<feature type="compositionally biased region" description="Low complexity" evidence="8">
    <location>
        <begin position="96"/>
        <end position="110"/>
    </location>
</feature>
<dbReference type="GO" id="GO:0046982">
    <property type="term" value="F:protein heterodimerization activity"/>
    <property type="evidence" value="ECO:0007669"/>
    <property type="project" value="InterPro"/>
</dbReference>
<dbReference type="Gene3D" id="1.10.20.10">
    <property type="entry name" value="Histone, subunit A"/>
    <property type="match status" value="1"/>
</dbReference>
<proteinExistence type="inferred from homology"/>
<dbReference type="InterPro" id="IPR003228">
    <property type="entry name" value="TFIID_TAF12_dom"/>
</dbReference>
<organism evidence="10 11">
    <name type="scientific">Wallemia hederae</name>
    <dbReference type="NCBI Taxonomy" id="1540922"/>
    <lineage>
        <taxon>Eukaryota</taxon>
        <taxon>Fungi</taxon>
        <taxon>Dikarya</taxon>
        <taxon>Basidiomycota</taxon>
        <taxon>Wallemiomycotina</taxon>
        <taxon>Wallemiomycetes</taxon>
        <taxon>Wallemiales</taxon>
        <taxon>Wallemiaceae</taxon>
        <taxon>Wallemia</taxon>
    </lineage>
</organism>
<comment type="similarity">
    <text evidence="2">Belongs to the TAF12 family.</text>
</comment>
<feature type="region of interest" description="Disordered" evidence="8">
    <location>
        <begin position="96"/>
        <end position="133"/>
    </location>
</feature>
<dbReference type="GO" id="GO:0003677">
    <property type="term" value="F:DNA binding"/>
    <property type="evidence" value="ECO:0007669"/>
    <property type="project" value="TreeGrafter"/>
</dbReference>
<evidence type="ECO:0000259" key="9">
    <source>
        <dbReference type="Pfam" id="PF03847"/>
    </source>
</evidence>
<evidence type="ECO:0000313" key="11">
    <source>
        <dbReference type="Proteomes" id="UP000310189"/>
    </source>
</evidence>
<feature type="compositionally biased region" description="Low complexity" evidence="8">
    <location>
        <begin position="190"/>
        <end position="225"/>
    </location>
</feature>
<evidence type="ECO:0000256" key="5">
    <source>
        <dbReference type="ARBA" id="ARBA00023242"/>
    </source>
</evidence>
<accession>A0A4V4LS79</accession>
<dbReference type="GO" id="GO:0005669">
    <property type="term" value="C:transcription factor TFIID complex"/>
    <property type="evidence" value="ECO:0007669"/>
    <property type="project" value="InterPro"/>
</dbReference>
<reference evidence="10 11" key="1">
    <citation type="submission" date="2019-03" db="EMBL/GenBank/DDBJ databases">
        <title>Sequencing 23 genomes of Wallemia ichthyophaga.</title>
        <authorList>
            <person name="Gostincar C."/>
        </authorList>
    </citation>
    <scope>NUCLEOTIDE SEQUENCE [LARGE SCALE GENOMIC DNA]</scope>
    <source>
        <strain evidence="10 11">EXF-5753</strain>
    </source>
</reference>
<keyword evidence="4" id="KW-0804">Transcription</keyword>
<name>A0A4V4LS79_9BASI</name>
<comment type="caution">
    <text evidence="10">The sequence shown here is derived from an EMBL/GenBank/DDBJ whole genome shotgun (WGS) entry which is preliminary data.</text>
</comment>
<feature type="compositionally biased region" description="Polar residues" evidence="8">
    <location>
        <begin position="290"/>
        <end position="303"/>
    </location>
</feature>
<feature type="compositionally biased region" description="Polar residues" evidence="8">
    <location>
        <begin position="434"/>
        <end position="455"/>
    </location>
</feature>
<sequence>MAIKGVTSTLPFPRSSSVEPWGSNIGRADAVYWSLSTFPVNYGRYSVSTIFSSLSLLSPQPPSARASPAMSNNQQNLQNLTPEQVIMLQRHLANQRAQAAQQQQQQAAMQSSTPAPNQAQQSLPQNNQQSQMMQNMQSMIQQLPALLELARRGLLNPEQMNQLRGLARLHEQQKARQDQRNQLSRNAGVAQAQAMQQQRSASPALRSSTGTPNPNGRGGTPVPRTASPAVGSMTGIATPPPSALPGQQNANVSQSNMAAAIQAQLANSNNQSLPVTDKAPNMNFQAEPFPNQQGARPTLTSGLASGPVLGQPSTLQRGSLPPNFDELVAAASGNRGDAKSILENDNHRLLGKRKIQELVETVDSREKLDPEVEDLMLEIADEFIDSVTNFGCMLAKHRRGDTLEVRDLQLHLERNYNIRIPGFGTQEDSRIASRRQSQTQSYQNRVNAVHSAQNK</sequence>
<gene>
    <name evidence="10" type="ORF">E3P99_03999</name>
</gene>
<evidence type="ECO:0000256" key="1">
    <source>
        <dbReference type="ARBA" id="ARBA00004123"/>
    </source>
</evidence>
<evidence type="ECO:0000256" key="3">
    <source>
        <dbReference type="ARBA" id="ARBA00023015"/>
    </source>
</evidence>
<dbReference type="SUPFAM" id="SSF47113">
    <property type="entry name" value="Histone-fold"/>
    <property type="match status" value="1"/>
</dbReference>
<protein>
    <recommendedName>
        <fullName evidence="6">TBP-associated factor 12</fullName>
    </recommendedName>
    <alternativeName>
        <fullName evidence="7">Transcription initiation factor TFIID subunit 12</fullName>
    </alternativeName>
</protein>
<evidence type="ECO:0000256" key="2">
    <source>
        <dbReference type="ARBA" id="ARBA00007530"/>
    </source>
</evidence>
<feature type="compositionally biased region" description="Basic and acidic residues" evidence="8">
    <location>
        <begin position="170"/>
        <end position="179"/>
    </location>
</feature>
<dbReference type="EMBL" id="SPNW01000110">
    <property type="protein sequence ID" value="TIA85433.1"/>
    <property type="molecule type" value="Genomic_DNA"/>
</dbReference>
<evidence type="ECO:0000256" key="4">
    <source>
        <dbReference type="ARBA" id="ARBA00023163"/>
    </source>
</evidence>